<name>A0ABU0TNE9_9FLAO</name>
<protein>
    <recommendedName>
        <fullName evidence="4">YD repeat-containing protein</fullName>
    </recommendedName>
</protein>
<dbReference type="EMBL" id="JAUTAL010000001">
    <property type="protein sequence ID" value="MDQ1098578.1"/>
    <property type="molecule type" value="Genomic_DNA"/>
</dbReference>
<evidence type="ECO:0000256" key="1">
    <source>
        <dbReference type="SAM" id="SignalP"/>
    </source>
</evidence>
<dbReference type="RefSeq" id="WP_307452957.1">
    <property type="nucleotide sequence ID" value="NZ_JAUTAL010000001.1"/>
</dbReference>
<feature type="chain" id="PRO_5045291132" description="YD repeat-containing protein" evidence="1">
    <location>
        <begin position="27"/>
        <end position="924"/>
    </location>
</feature>
<evidence type="ECO:0000313" key="3">
    <source>
        <dbReference type="Proteomes" id="UP001225072"/>
    </source>
</evidence>
<comment type="caution">
    <text evidence="2">The sequence shown here is derived from an EMBL/GenBank/DDBJ whole genome shotgun (WGS) entry which is preliminary data.</text>
</comment>
<evidence type="ECO:0008006" key="4">
    <source>
        <dbReference type="Google" id="ProtNLM"/>
    </source>
</evidence>
<reference evidence="2 3" key="1">
    <citation type="submission" date="2023-07" db="EMBL/GenBank/DDBJ databases">
        <title>Functional and genomic diversity of the sorghum phyllosphere microbiome.</title>
        <authorList>
            <person name="Shade A."/>
        </authorList>
    </citation>
    <scope>NUCLEOTIDE SEQUENCE [LARGE SCALE GENOMIC DNA]</scope>
    <source>
        <strain evidence="2 3">SORGH_AS_1064</strain>
    </source>
</reference>
<sequence length="924" mass="103011">MIEKNKKIGMTFLLMVLLLGNNDALAQSSVGDWVTTPIASPSMASMAKFSDAPVSIQTGQPSIQIPLLEFPGNTGNFNYPLGLSYNSMSDYGSDVSDVGDGWSFAAGGVVYKKVMGDLADESYHDASASYYTKNEFDDIYYYNLPGYSGKFIIKRNTSNDTFSLVKMTMDNMKITYERDNSVSATLKIKNFTLTDDQGYQYFFNTVNVNRYKFPDEFLGVEYNSAYMLTEIKNASGISLVNFTYDKKDKYSGNIRLYENYRLKSIQSKKGQVIFSQTYDEALEKSVNDPYSLQGMTIKNPAGETVYSYVFGSSVNGSRTLNYIEKKDKNATKIERTDFVYSSSKLEKIIFPQGAVTQYEYEQGELFFNYNDSAYLASIESSLTFNPEIQYEQAIMTNQVNTSTAASQDFTIPGDASKKKRFVFKLNIAKNYSGNDLPSLPGTPKPPKNLKFILKKGSEQIFVFTNYNNESKELLIYPGVYTLQAVYDPYVSGVGTYTVIETKFRPQPYRNALKAGRRRLKSIKYYAGTGDTVPKKTIHYEYDAFDMSNSSSGYGFVNEEGASNSYTLYRNVKVSETGLGYTKYTFGNPDDFPKQQVGGTASDPVYFWPYYNVTKQGLMMKKEIYDVQNTLLNSEFYTYEPDHYFDEEYIFSSSSNIKSKTAYLKKTGSVSKAYYAGGGILQAASETHISNSNLQPYYIKNTADGEVSERFLTYAAGLPDYAHLVAANMTGIPVITEEKKNGKTISRTITEYKNLSLLPTSVLAANLADGSLKKAVKMDAYDSGNNPVQISSDAGQPVVFIYGYNGTQVIAKIEGAQFAAVKDSPLVTAAVQASDADNLNSAAEGSLIAALDNLRKDASMTGYRITAYTYDPLVGVTTMTSPNGLRELYEYDAAGRLKIMKREEKDASGNTVISKIKEYQYNYKN</sequence>
<evidence type="ECO:0000313" key="2">
    <source>
        <dbReference type="EMBL" id="MDQ1098578.1"/>
    </source>
</evidence>
<feature type="signal peptide" evidence="1">
    <location>
        <begin position="1"/>
        <end position="26"/>
    </location>
</feature>
<proteinExistence type="predicted"/>
<gene>
    <name evidence="2" type="ORF">QE404_003725</name>
</gene>
<dbReference type="Gene3D" id="2.180.10.10">
    <property type="entry name" value="RHS repeat-associated core"/>
    <property type="match status" value="1"/>
</dbReference>
<keyword evidence="1" id="KW-0732">Signal</keyword>
<keyword evidence="3" id="KW-1185">Reference proteome</keyword>
<accession>A0ABU0TNE9</accession>
<dbReference type="Proteomes" id="UP001225072">
    <property type="component" value="Unassembled WGS sequence"/>
</dbReference>
<organism evidence="2 3">
    <name type="scientific">Chryseobacterium camelliae</name>
    <dbReference type="NCBI Taxonomy" id="1265445"/>
    <lineage>
        <taxon>Bacteria</taxon>
        <taxon>Pseudomonadati</taxon>
        <taxon>Bacteroidota</taxon>
        <taxon>Flavobacteriia</taxon>
        <taxon>Flavobacteriales</taxon>
        <taxon>Weeksellaceae</taxon>
        <taxon>Chryseobacterium group</taxon>
        <taxon>Chryseobacterium</taxon>
    </lineage>
</organism>